<dbReference type="PANTHER" id="PTHR30023">
    <property type="entry name" value="D-ALANYL-D-ALANINE CARBOXYPEPTIDASE"/>
    <property type="match status" value="1"/>
</dbReference>
<dbReference type="SUPFAM" id="SSF56601">
    <property type="entry name" value="beta-lactamase/transpeptidase-like"/>
    <property type="match status" value="1"/>
</dbReference>
<dbReference type="Pfam" id="PF02113">
    <property type="entry name" value="Peptidase_S13"/>
    <property type="match status" value="2"/>
</dbReference>
<proteinExistence type="inferred from homology"/>
<keyword evidence="4" id="KW-1185">Reference proteome</keyword>
<name>A0A2S7WGL8_9FLAO</name>
<dbReference type="InterPro" id="IPR000667">
    <property type="entry name" value="Peptidase_S13"/>
</dbReference>
<reference evidence="3 4" key="1">
    <citation type="submission" date="2016-12" db="EMBL/GenBank/DDBJ databases">
        <title>Trade-off between light-utilization and light-protection in marine flavobacteria.</title>
        <authorList>
            <person name="Kumagai Y."/>
            <person name="Yoshizawa S."/>
            <person name="Kogure K."/>
            <person name="Iwasaki W."/>
        </authorList>
    </citation>
    <scope>NUCLEOTIDE SEQUENCE [LARGE SCALE GENOMIC DNA]</scope>
    <source>
        <strain evidence="3 4">ATCC 43844</strain>
    </source>
</reference>
<dbReference type="Proteomes" id="UP000239068">
    <property type="component" value="Unassembled WGS sequence"/>
</dbReference>
<dbReference type="AlphaFoldDB" id="A0A2S7WGL8"/>
<dbReference type="RefSeq" id="WP_105022079.1">
    <property type="nucleotide sequence ID" value="NZ_MSCM01000002.1"/>
</dbReference>
<dbReference type="Gene3D" id="3.40.710.10">
    <property type="entry name" value="DD-peptidase/beta-lactamase superfamily"/>
    <property type="match status" value="2"/>
</dbReference>
<protein>
    <submittedName>
        <fullName evidence="3">D-alanyl-D-alanine carboxypeptidase</fullName>
    </submittedName>
</protein>
<comment type="similarity">
    <text evidence="1">Belongs to the peptidase S13 family.</text>
</comment>
<dbReference type="InterPro" id="IPR012338">
    <property type="entry name" value="Beta-lactam/transpept-like"/>
</dbReference>
<evidence type="ECO:0000256" key="1">
    <source>
        <dbReference type="ARBA" id="ARBA00006096"/>
    </source>
</evidence>
<evidence type="ECO:0000313" key="3">
    <source>
        <dbReference type="EMBL" id="PQJ76763.1"/>
    </source>
</evidence>
<keyword evidence="3" id="KW-0121">Carboxypeptidase</keyword>
<comment type="caution">
    <text evidence="3">The sequence shown here is derived from an EMBL/GenBank/DDBJ whole genome shotgun (WGS) entry which is preliminary data.</text>
</comment>
<dbReference type="PANTHER" id="PTHR30023:SF0">
    <property type="entry name" value="PENICILLIN-SENSITIVE CARBOXYPEPTIDASE A"/>
    <property type="match status" value="1"/>
</dbReference>
<accession>A0A2S7WGL8</accession>
<dbReference type="GO" id="GO:0004185">
    <property type="term" value="F:serine-type carboxypeptidase activity"/>
    <property type="evidence" value="ECO:0007669"/>
    <property type="project" value="InterPro"/>
</dbReference>
<dbReference type="GO" id="GO:0006508">
    <property type="term" value="P:proteolysis"/>
    <property type="evidence" value="ECO:0007669"/>
    <property type="project" value="InterPro"/>
</dbReference>
<dbReference type="GO" id="GO:0000270">
    <property type="term" value="P:peptidoglycan metabolic process"/>
    <property type="evidence" value="ECO:0007669"/>
    <property type="project" value="TreeGrafter"/>
</dbReference>
<dbReference type="EMBL" id="MSCM01000002">
    <property type="protein sequence ID" value="PQJ76763.1"/>
    <property type="molecule type" value="Genomic_DNA"/>
</dbReference>
<evidence type="ECO:0000313" key="4">
    <source>
        <dbReference type="Proteomes" id="UP000239068"/>
    </source>
</evidence>
<sequence length="415" mass="48047">MFKKIFYLLCCTVVFIGCKSLRIKHKINKEIASSFFENQFTGIYIYDVNAAKVVYNYNGSKYFTPASNTKIFTLYTGLELLSDSIPAFKYAVDKDTITIQGTGDPTFLHSFFKDSTALKMAKNYKKVNLIVNTITDKKFAAGWAWEDFDSYFSPERSAFPMYGNVVTIQNENELIVTPLFFENELKITDKNYGREELVNNFYFGKNRTRETAIPMIIDTILLTNLWNDILPNKVKLIKESAIKPFKIAYSIPSDTLYKRMMEVSDNFLAEQLLIMASSTLSDTLNSKKAIDFIIANQLKDLKQKPRWVDGSGLSRYNLFTPISFVDVLIRMYKEIQKERLFLFFPVGNAIQNLKDKRFIYAKSGTLGNNYSLSGYLITNSNKILVFSFMNNHFMHTNAEVKEQMQFIFEQLRDQY</sequence>
<organism evidence="3 4">
    <name type="scientific">Polaribacter glomeratus</name>
    <dbReference type="NCBI Taxonomy" id="102"/>
    <lineage>
        <taxon>Bacteria</taxon>
        <taxon>Pseudomonadati</taxon>
        <taxon>Bacteroidota</taxon>
        <taxon>Flavobacteriia</taxon>
        <taxon>Flavobacteriales</taxon>
        <taxon>Flavobacteriaceae</taxon>
    </lineage>
</organism>
<dbReference type="PRINTS" id="PR00922">
    <property type="entry name" value="DADACBPTASE3"/>
</dbReference>
<evidence type="ECO:0000256" key="2">
    <source>
        <dbReference type="ARBA" id="ARBA00022801"/>
    </source>
</evidence>
<keyword evidence="3" id="KW-0645">Protease</keyword>
<gene>
    <name evidence="3" type="ORF">BTO16_12855</name>
</gene>
<dbReference type="OrthoDB" id="9802627at2"/>
<keyword evidence="2" id="KW-0378">Hydrolase</keyword>
<dbReference type="PROSITE" id="PS51257">
    <property type="entry name" value="PROKAR_LIPOPROTEIN"/>
    <property type="match status" value="1"/>
</dbReference>